<keyword evidence="4" id="KW-1185">Reference proteome</keyword>
<evidence type="ECO:0000313" key="4">
    <source>
        <dbReference type="Proteomes" id="UP000010475"/>
    </source>
</evidence>
<organism evidence="3 4">
    <name type="scientific">Cylindrospermum stagnale PCC 7417</name>
    <dbReference type="NCBI Taxonomy" id="56107"/>
    <lineage>
        <taxon>Bacteria</taxon>
        <taxon>Bacillati</taxon>
        <taxon>Cyanobacteriota</taxon>
        <taxon>Cyanophyceae</taxon>
        <taxon>Nostocales</taxon>
        <taxon>Nostocaceae</taxon>
        <taxon>Cylindrospermum</taxon>
    </lineage>
</organism>
<dbReference type="Pfam" id="PF06051">
    <property type="entry name" value="DUF928"/>
    <property type="match status" value="1"/>
</dbReference>
<keyword evidence="2" id="KW-0732">Signal</keyword>
<dbReference type="KEGG" id="csg:Cylst_1460"/>
<sequence length="247" mass="27491">MHHKLFNFFVPHLKLITLTSALVFSQLSLPQMAAAENSSSLNLETQFKPPNDGAPGGRKGGGSRPGCPATNQPITVLVPAANIGWTTSTHPTFWVYIPYQVTSPHPVDLVLRDDTGKQVHKNTFQFTGKPRIISYHLPETAPDIEIGKRYSLSVSFFCNPVNRSEANIVSTWVKRVALSPELKKKLTAATPKQRIILYAENGLWFDTLTALIELRRQSPDASLDTAWADLLKHHFVQLNELISVSLR</sequence>
<evidence type="ECO:0000313" key="3">
    <source>
        <dbReference type="EMBL" id="AFZ23744.1"/>
    </source>
</evidence>
<dbReference type="Proteomes" id="UP000010475">
    <property type="component" value="Chromosome"/>
</dbReference>
<dbReference type="AlphaFoldDB" id="K9WVA0"/>
<evidence type="ECO:0000256" key="2">
    <source>
        <dbReference type="SAM" id="SignalP"/>
    </source>
</evidence>
<proteinExistence type="predicted"/>
<protein>
    <recommendedName>
        <fullName evidence="5">DUF928 domain-containing protein</fullName>
    </recommendedName>
</protein>
<accession>K9WVA0</accession>
<evidence type="ECO:0008006" key="5">
    <source>
        <dbReference type="Google" id="ProtNLM"/>
    </source>
</evidence>
<name>K9WVA0_9NOST</name>
<reference evidence="3 4" key="1">
    <citation type="submission" date="2012-06" db="EMBL/GenBank/DDBJ databases">
        <title>Finished chromosome of genome of Cylindrospermum stagnale PCC 7417.</title>
        <authorList>
            <consortium name="US DOE Joint Genome Institute"/>
            <person name="Gugger M."/>
            <person name="Coursin T."/>
            <person name="Rippka R."/>
            <person name="Tandeau De Marsac N."/>
            <person name="Huntemann M."/>
            <person name="Wei C.-L."/>
            <person name="Han J."/>
            <person name="Detter J.C."/>
            <person name="Han C."/>
            <person name="Tapia R."/>
            <person name="Chen A."/>
            <person name="Kyrpides N."/>
            <person name="Mavromatis K."/>
            <person name="Markowitz V."/>
            <person name="Szeto E."/>
            <person name="Ivanova N."/>
            <person name="Pagani I."/>
            <person name="Pati A."/>
            <person name="Goodwin L."/>
            <person name="Nordberg H.P."/>
            <person name="Cantor M.N."/>
            <person name="Hua S.X."/>
            <person name="Woyke T."/>
            <person name="Kerfeld C.A."/>
        </authorList>
    </citation>
    <scope>NUCLEOTIDE SEQUENCE [LARGE SCALE GENOMIC DNA]</scope>
    <source>
        <strain evidence="3 4">PCC 7417</strain>
    </source>
</reference>
<dbReference type="OrthoDB" id="536034at2"/>
<feature type="chain" id="PRO_5003938260" description="DUF928 domain-containing protein" evidence="2">
    <location>
        <begin position="34"/>
        <end position="247"/>
    </location>
</feature>
<feature type="region of interest" description="Disordered" evidence="1">
    <location>
        <begin position="40"/>
        <end position="70"/>
    </location>
</feature>
<gene>
    <name evidence="3" type="ORF">Cylst_1460</name>
</gene>
<dbReference type="InterPro" id="IPR010328">
    <property type="entry name" value="DUF928"/>
</dbReference>
<feature type="signal peptide" evidence="2">
    <location>
        <begin position="1"/>
        <end position="33"/>
    </location>
</feature>
<dbReference type="STRING" id="56107.Cylst_1460"/>
<dbReference type="RefSeq" id="WP_015207000.1">
    <property type="nucleotide sequence ID" value="NC_019757.1"/>
</dbReference>
<feature type="compositionally biased region" description="Gly residues" evidence="1">
    <location>
        <begin position="54"/>
        <end position="64"/>
    </location>
</feature>
<evidence type="ECO:0000256" key="1">
    <source>
        <dbReference type="SAM" id="MobiDB-lite"/>
    </source>
</evidence>
<dbReference type="HOGENOM" id="CLU_061545_1_1_3"/>
<dbReference type="EMBL" id="CP003642">
    <property type="protein sequence ID" value="AFZ23744.1"/>
    <property type="molecule type" value="Genomic_DNA"/>
</dbReference>
<dbReference type="eggNOG" id="COG3087">
    <property type="taxonomic scope" value="Bacteria"/>
</dbReference>